<dbReference type="Proteomes" id="UP000018208">
    <property type="component" value="Unassembled WGS sequence"/>
</dbReference>
<accession>A0A9P8LWW5</accession>
<dbReference type="EMBL" id="AUWU02000002">
    <property type="protein sequence ID" value="KAH0575898.1"/>
    <property type="molecule type" value="Genomic_DNA"/>
</dbReference>
<evidence type="ECO:0000313" key="2">
    <source>
        <dbReference type="Proteomes" id="UP000018208"/>
    </source>
</evidence>
<reference evidence="1 2" key="1">
    <citation type="journal article" date="2014" name="PLoS Genet.">
        <title>The Genome of Spironucleus salmonicida Highlights a Fish Pathogen Adapted to Fluctuating Environments.</title>
        <authorList>
            <person name="Xu F."/>
            <person name="Jerlstrom-Hultqvist J."/>
            <person name="Einarsson E."/>
            <person name="Astvaldsson A."/>
            <person name="Svard S.G."/>
            <person name="Andersson J.O."/>
        </authorList>
    </citation>
    <scope>NUCLEOTIDE SEQUENCE [LARGE SCALE GENOMIC DNA]</scope>
    <source>
        <strain evidence="1 2">ATCC 50377</strain>
    </source>
</reference>
<comment type="caution">
    <text evidence="1">The sequence shown here is derived from an EMBL/GenBank/DDBJ whole genome shotgun (WGS) entry which is preliminary data.</text>
</comment>
<dbReference type="RefSeq" id="XP_067766671.1">
    <property type="nucleotide sequence ID" value="XM_067905354.1"/>
</dbReference>
<dbReference type="GeneID" id="94295455"/>
<dbReference type="KEGG" id="ssao:94295455"/>
<organism evidence="1 2">
    <name type="scientific">Spironucleus salmonicida</name>
    <dbReference type="NCBI Taxonomy" id="348837"/>
    <lineage>
        <taxon>Eukaryota</taxon>
        <taxon>Metamonada</taxon>
        <taxon>Diplomonadida</taxon>
        <taxon>Hexamitidae</taxon>
        <taxon>Hexamitinae</taxon>
        <taxon>Spironucleus</taxon>
    </lineage>
</organism>
<proteinExistence type="predicted"/>
<keyword evidence="2" id="KW-1185">Reference proteome</keyword>
<gene>
    <name evidence="1" type="ORF">SS50377_21432</name>
</gene>
<sequence length="218" mass="25760">MIRRCYWILSRAKQLHRVLCTLKQQTSNMITGTIGRIVVDSSYVATGQVIYFKEQARFSAIPVLIATSCNHDLQRGDINPLSFNLIGFIKQQGPYNLLYPSIIYQSAFAVQLQQEFQYFHFYSKFIIYNNIQYLNKFQQRIAIGRQFTKTSAMLKNYLDNIFDSYSTYQYGEIICIFRIKNPHLRLITVAYSMFSCQIYYTQIILLSQYQRNQRFMPS</sequence>
<evidence type="ECO:0000313" key="1">
    <source>
        <dbReference type="EMBL" id="KAH0575898.1"/>
    </source>
</evidence>
<name>A0A9P8LWW5_9EUKA</name>
<protein>
    <submittedName>
        <fullName evidence="1">Uncharacterized protein</fullName>
    </submittedName>
</protein>
<dbReference type="AlphaFoldDB" id="A0A9P8LWW5"/>